<dbReference type="InterPro" id="IPR038735">
    <property type="entry name" value="MSMEG_1276-like_NTP-PPase_dom"/>
</dbReference>
<reference evidence="2" key="1">
    <citation type="journal article" date="2019" name="Int. J. Syst. Evol. Microbiol.">
        <title>The Global Catalogue of Microorganisms (GCM) 10K type strain sequencing project: providing services to taxonomists for standard genome sequencing and annotation.</title>
        <authorList>
            <consortium name="The Broad Institute Genomics Platform"/>
            <consortium name="The Broad Institute Genome Sequencing Center for Infectious Disease"/>
            <person name="Wu L."/>
            <person name="Ma J."/>
        </authorList>
    </citation>
    <scope>NUCLEOTIDE SEQUENCE [LARGE SCALE GENOMIC DNA]</scope>
    <source>
        <strain evidence="2">CCM 7043</strain>
    </source>
</reference>
<gene>
    <name evidence="1" type="ORF">ACFSJD_02645</name>
</gene>
<evidence type="ECO:0000313" key="1">
    <source>
        <dbReference type="EMBL" id="MFD1516367.1"/>
    </source>
</evidence>
<dbReference type="Gene3D" id="1.10.287.1080">
    <property type="entry name" value="MazG-like"/>
    <property type="match status" value="1"/>
</dbReference>
<dbReference type="Proteomes" id="UP001597114">
    <property type="component" value="Unassembled WGS sequence"/>
</dbReference>
<protein>
    <submittedName>
        <fullName evidence="1">Nucleoside triphosphate pyrophosphohydrolase</fullName>
    </submittedName>
</protein>
<evidence type="ECO:0000313" key="2">
    <source>
        <dbReference type="Proteomes" id="UP001597114"/>
    </source>
</evidence>
<dbReference type="SUPFAM" id="SSF101386">
    <property type="entry name" value="all-alpha NTP pyrophosphatases"/>
    <property type="match status" value="1"/>
</dbReference>
<organism evidence="1 2">
    <name type="scientific">Pseudonocardia yunnanensis</name>
    <dbReference type="NCBI Taxonomy" id="58107"/>
    <lineage>
        <taxon>Bacteria</taxon>
        <taxon>Bacillati</taxon>
        <taxon>Actinomycetota</taxon>
        <taxon>Actinomycetes</taxon>
        <taxon>Pseudonocardiales</taxon>
        <taxon>Pseudonocardiaceae</taxon>
        <taxon>Pseudonocardia</taxon>
    </lineage>
</organism>
<sequence length="101" mass="11552">MGKLVRDKIPDIIRADGREPDLRRLDAQEYVRELHAKLFEEATELANASNSQVAEELADVLEVLRAIARINGVTMAEVDDVAKQKRADRGAFDQRWYLNSW</sequence>
<name>A0ABW4ENA7_9PSEU</name>
<dbReference type="RefSeq" id="WP_344723194.1">
    <property type="nucleotide sequence ID" value="NZ_BAAAUS010000017.1"/>
</dbReference>
<comment type="caution">
    <text evidence="1">The sequence shown here is derived from an EMBL/GenBank/DDBJ whole genome shotgun (WGS) entry which is preliminary data.</text>
</comment>
<dbReference type="EMBL" id="JBHUCO010000002">
    <property type="protein sequence ID" value="MFD1516367.1"/>
    <property type="molecule type" value="Genomic_DNA"/>
</dbReference>
<proteinExistence type="predicted"/>
<dbReference type="CDD" id="cd11532">
    <property type="entry name" value="NTP-PPase_COG4997"/>
    <property type="match status" value="1"/>
</dbReference>
<keyword evidence="2" id="KW-1185">Reference proteome</keyword>
<accession>A0ABW4ENA7</accession>